<evidence type="ECO:0000313" key="2">
    <source>
        <dbReference type="Proteomes" id="UP000285517"/>
    </source>
</evidence>
<dbReference type="Proteomes" id="UP000285517">
    <property type="component" value="Chromosome"/>
</dbReference>
<gene>
    <name evidence="1" type="ORF">EI546_08560</name>
</gene>
<evidence type="ECO:0000313" key="1">
    <source>
        <dbReference type="EMBL" id="QAA81768.1"/>
    </source>
</evidence>
<protein>
    <submittedName>
        <fullName evidence="1">Uncharacterized protein</fullName>
    </submittedName>
</protein>
<accession>A0A410G3A2</accession>
<sequence>MKIIYFLFPLFIATACKTQTGTVTAPEKTIMKNSNMDRKGCPSDGTCSVKVLKDKSLEIRKDETMRTIYPEIVDGNNIVVEYTYFRSGPEGTADGNYSETIQFELPAKTKDLVKQNGGLADVKMLFGKSGYRNLEYHMVSDGKLSVQNTENGLSFTLDFKMDKTPQVVTHINESITLR</sequence>
<dbReference type="AlphaFoldDB" id="A0A410G3A2"/>
<dbReference type="RefSeq" id="WP_128250149.1">
    <property type="nucleotide sequence ID" value="NZ_CP034951.1"/>
</dbReference>
<reference evidence="1 2" key="1">
    <citation type="submission" date="2019-01" db="EMBL/GenBank/DDBJ databases">
        <title>Complete genome sequencing of Aequorivita sp. H23M31.</title>
        <authorList>
            <person name="Bae J.-W."/>
        </authorList>
    </citation>
    <scope>NUCLEOTIDE SEQUENCE [LARGE SCALE GENOMIC DNA]</scope>
    <source>
        <strain evidence="1 2">H23M31</strain>
    </source>
</reference>
<dbReference type="EMBL" id="CP034951">
    <property type="protein sequence ID" value="QAA81768.1"/>
    <property type="molecule type" value="Genomic_DNA"/>
</dbReference>
<proteinExistence type="predicted"/>
<dbReference type="PROSITE" id="PS51257">
    <property type="entry name" value="PROKAR_LIPOPROTEIN"/>
    <property type="match status" value="1"/>
</dbReference>
<organism evidence="1 2">
    <name type="scientific">Aequorivita ciconiae</name>
    <dbReference type="NCBI Taxonomy" id="2494375"/>
    <lineage>
        <taxon>Bacteria</taxon>
        <taxon>Pseudomonadati</taxon>
        <taxon>Bacteroidota</taxon>
        <taxon>Flavobacteriia</taxon>
        <taxon>Flavobacteriales</taxon>
        <taxon>Flavobacteriaceae</taxon>
        <taxon>Aequorivita</taxon>
    </lineage>
</organism>
<dbReference type="KEGG" id="aev:EI546_08560"/>
<dbReference type="OrthoDB" id="1447646at2"/>
<name>A0A410G3A2_9FLAO</name>
<keyword evidence="2" id="KW-1185">Reference proteome</keyword>